<reference evidence="7" key="1">
    <citation type="journal article" date="2021" name="Environ. Microbiol.">
        <title>Genomic characterization of three novel Desulfobacterota classes expand the metabolic and phylogenetic diversity of the phylum.</title>
        <authorList>
            <person name="Murphy C.L."/>
            <person name="Biggerstaff J."/>
            <person name="Eichhorn A."/>
            <person name="Ewing E."/>
            <person name="Shahan R."/>
            <person name="Soriano D."/>
            <person name="Stewart S."/>
            <person name="VanMol K."/>
            <person name="Walker R."/>
            <person name="Walters P."/>
            <person name="Elshahed M.S."/>
            <person name="Youssef N.H."/>
        </authorList>
    </citation>
    <scope>NUCLEOTIDE SEQUENCE</scope>
    <source>
        <strain evidence="7">Zod_Metabat.24</strain>
    </source>
</reference>
<dbReference type="PIRSF" id="PIRSF039137">
    <property type="entry name" value="ABC_branched_ATPase"/>
    <property type="match status" value="1"/>
</dbReference>
<evidence type="ECO:0000256" key="1">
    <source>
        <dbReference type="ARBA" id="ARBA00005417"/>
    </source>
</evidence>
<reference evidence="7" key="2">
    <citation type="submission" date="2021-01" db="EMBL/GenBank/DDBJ databases">
        <authorList>
            <person name="Hahn C.R."/>
            <person name="Youssef N.H."/>
            <person name="Elshahed M."/>
        </authorList>
    </citation>
    <scope>NUCLEOTIDE SEQUENCE</scope>
    <source>
        <strain evidence="7">Zod_Metabat.24</strain>
    </source>
</reference>
<dbReference type="InterPro" id="IPR003593">
    <property type="entry name" value="AAA+_ATPase"/>
</dbReference>
<dbReference type="Pfam" id="PF00005">
    <property type="entry name" value="ABC_tran"/>
    <property type="match status" value="1"/>
</dbReference>
<dbReference type="PANTHER" id="PTHR43820:SF3">
    <property type="entry name" value="BRANCHED-CHAIN AMINO ACID TRANSPORT SYSTEM,ATP-BINDING PROTEIN"/>
    <property type="match status" value="1"/>
</dbReference>
<dbReference type="PANTHER" id="PTHR43820">
    <property type="entry name" value="HIGH-AFFINITY BRANCHED-CHAIN AMINO ACID TRANSPORT ATP-BINDING PROTEIN LIVF"/>
    <property type="match status" value="1"/>
</dbReference>
<dbReference type="InterPro" id="IPR017871">
    <property type="entry name" value="ABC_transporter-like_CS"/>
</dbReference>
<evidence type="ECO:0000259" key="6">
    <source>
        <dbReference type="PROSITE" id="PS50893"/>
    </source>
</evidence>
<evidence type="ECO:0000256" key="2">
    <source>
        <dbReference type="ARBA" id="ARBA00022448"/>
    </source>
</evidence>
<keyword evidence="5" id="KW-0029">Amino-acid transport</keyword>
<dbReference type="PROSITE" id="PS00211">
    <property type="entry name" value="ABC_TRANSPORTER_1"/>
    <property type="match status" value="1"/>
</dbReference>
<dbReference type="InterPro" id="IPR052156">
    <property type="entry name" value="BCAA_Transport_ATP-bd_LivF"/>
</dbReference>
<dbReference type="SUPFAM" id="SSF52540">
    <property type="entry name" value="P-loop containing nucleoside triphosphate hydrolases"/>
    <property type="match status" value="1"/>
</dbReference>
<sequence length="247" mass="27709">MSFLLKIRNLSTHYGKIRALDAVSMHIWEGEIVSLIGANGAGKSTLLNSISGIVGLSSGSIVFNDREISKRKPEEIVNLGISQVPEGRQIFDSFTVYDNIMLGAYLRRKSKEKKEIQKNLRDIFDLFPILEERKKQRAGTLSGGEQQMLAIARGLMAKPRLLMLDEPSLGLAPKITTEIMNVIKDLKNNNLTILLVEQNARAALKISDRGYVFETGNVLLEGRGEELLLDGDVKRAYLGRDYKEFWE</sequence>
<keyword evidence="3" id="KW-0547">Nucleotide-binding</keyword>
<dbReference type="GO" id="GO:0015658">
    <property type="term" value="F:branched-chain amino acid transmembrane transporter activity"/>
    <property type="evidence" value="ECO:0007669"/>
    <property type="project" value="InterPro"/>
</dbReference>
<feature type="domain" description="ABC transporter" evidence="6">
    <location>
        <begin position="5"/>
        <end position="240"/>
    </location>
</feature>
<accession>A0A9D8KGP4</accession>
<evidence type="ECO:0000313" key="8">
    <source>
        <dbReference type="Proteomes" id="UP000809273"/>
    </source>
</evidence>
<dbReference type="InterPro" id="IPR003439">
    <property type="entry name" value="ABC_transporter-like_ATP-bd"/>
</dbReference>
<evidence type="ECO:0000256" key="5">
    <source>
        <dbReference type="ARBA" id="ARBA00022970"/>
    </source>
</evidence>
<gene>
    <name evidence="7" type="ORF">JW984_11635</name>
</gene>
<dbReference type="Proteomes" id="UP000809273">
    <property type="component" value="Unassembled WGS sequence"/>
</dbReference>
<dbReference type="GO" id="GO:0016887">
    <property type="term" value="F:ATP hydrolysis activity"/>
    <property type="evidence" value="ECO:0007669"/>
    <property type="project" value="InterPro"/>
</dbReference>
<name>A0A9D8KGP4_9DELT</name>
<dbReference type="AlphaFoldDB" id="A0A9D8KGP4"/>
<comment type="similarity">
    <text evidence="1">Belongs to the ABC transporter superfamily.</text>
</comment>
<keyword evidence="2" id="KW-0813">Transport</keyword>
<dbReference type="CDD" id="cd03224">
    <property type="entry name" value="ABC_TM1139_LivF_branched"/>
    <property type="match status" value="1"/>
</dbReference>
<dbReference type="InterPro" id="IPR027417">
    <property type="entry name" value="P-loop_NTPase"/>
</dbReference>
<keyword evidence="4 7" id="KW-0067">ATP-binding</keyword>
<dbReference type="EMBL" id="JAFGIX010000057">
    <property type="protein sequence ID" value="MBN1573838.1"/>
    <property type="molecule type" value="Genomic_DNA"/>
</dbReference>
<dbReference type="GO" id="GO:0015807">
    <property type="term" value="P:L-amino acid transport"/>
    <property type="evidence" value="ECO:0007669"/>
    <property type="project" value="TreeGrafter"/>
</dbReference>
<dbReference type="InterPro" id="IPR030660">
    <property type="entry name" value="ABC_branched_ATPase_LivF/BraG"/>
</dbReference>
<dbReference type="SMART" id="SM00382">
    <property type="entry name" value="AAA"/>
    <property type="match status" value="1"/>
</dbReference>
<dbReference type="GO" id="GO:0005524">
    <property type="term" value="F:ATP binding"/>
    <property type="evidence" value="ECO:0007669"/>
    <property type="project" value="UniProtKB-KW"/>
</dbReference>
<organism evidence="7 8">
    <name type="scientific">Candidatus Zymogenus saltonus</name>
    <dbReference type="NCBI Taxonomy" id="2844893"/>
    <lineage>
        <taxon>Bacteria</taxon>
        <taxon>Deltaproteobacteria</taxon>
        <taxon>Candidatus Zymogenia</taxon>
        <taxon>Candidatus Zymogeniales</taxon>
        <taxon>Candidatus Zymogenaceae</taxon>
        <taxon>Candidatus Zymogenus</taxon>
    </lineage>
</organism>
<proteinExistence type="inferred from homology"/>
<evidence type="ECO:0000256" key="3">
    <source>
        <dbReference type="ARBA" id="ARBA00022741"/>
    </source>
</evidence>
<protein>
    <submittedName>
        <fullName evidence="7">ABC transporter ATP-binding protein</fullName>
    </submittedName>
</protein>
<dbReference type="PROSITE" id="PS50893">
    <property type="entry name" value="ABC_TRANSPORTER_2"/>
    <property type="match status" value="1"/>
</dbReference>
<comment type="caution">
    <text evidence="7">The sequence shown here is derived from an EMBL/GenBank/DDBJ whole genome shotgun (WGS) entry which is preliminary data.</text>
</comment>
<dbReference type="Gene3D" id="3.40.50.300">
    <property type="entry name" value="P-loop containing nucleotide triphosphate hydrolases"/>
    <property type="match status" value="1"/>
</dbReference>
<evidence type="ECO:0000313" key="7">
    <source>
        <dbReference type="EMBL" id="MBN1573838.1"/>
    </source>
</evidence>
<evidence type="ECO:0000256" key="4">
    <source>
        <dbReference type="ARBA" id="ARBA00022840"/>
    </source>
</evidence>